<dbReference type="PANTHER" id="PTHR30483:SF37">
    <property type="entry name" value="ABC TRANSPORTER SUBSTRATE-BINDING PROTEIN"/>
    <property type="match status" value="1"/>
</dbReference>
<comment type="similarity">
    <text evidence="1">Belongs to the leucine-binding protein family.</text>
</comment>
<sequence length="121" mass="13439">MPGRRSSWPRPPETRPDIAAAPAPIRIGYCLSLTGSLADNGRSARLAHEIWRQDVNSRGGLLGRPVEFVRYDDEGNADNVPRIYERLIGEHDVDLVIGGYGTNTLLPAMPLIVERERFFVG</sequence>
<proteinExistence type="inferred from homology"/>
<evidence type="ECO:0000256" key="2">
    <source>
        <dbReference type="ARBA" id="ARBA00022729"/>
    </source>
</evidence>
<dbReference type="Gene3D" id="3.40.50.2300">
    <property type="match status" value="1"/>
</dbReference>
<accession>A0A9X2M7A2</accession>
<name>A0A9X2M7A2_STRMQ</name>
<dbReference type="AlphaFoldDB" id="A0A9X2M7A2"/>
<evidence type="ECO:0000313" key="5">
    <source>
        <dbReference type="Proteomes" id="UP001142400"/>
    </source>
</evidence>
<dbReference type="InterPro" id="IPR028082">
    <property type="entry name" value="Peripla_BP_I"/>
</dbReference>
<evidence type="ECO:0000313" key="4">
    <source>
        <dbReference type="EMBL" id="MCQ8834349.1"/>
    </source>
</evidence>
<feature type="domain" description="Leucine-binding protein" evidence="3">
    <location>
        <begin position="24"/>
        <end position="121"/>
    </location>
</feature>
<organism evidence="4 5">
    <name type="scientific">Streptomyces malaysiensis subsp. samsunensis</name>
    <dbReference type="NCBI Taxonomy" id="459658"/>
    <lineage>
        <taxon>Bacteria</taxon>
        <taxon>Bacillati</taxon>
        <taxon>Actinomycetota</taxon>
        <taxon>Actinomycetes</taxon>
        <taxon>Kitasatosporales</taxon>
        <taxon>Streptomycetaceae</taxon>
        <taxon>Streptomyces</taxon>
        <taxon>Streptomyces violaceusniger group</taxon>
    </lineage>
</organism>
<dbReference type="PANTHER" id="PTHR30483">
    <property type="entry name" value="LEUCINE-SPECIFIC-BINDING PROTEIN"/>
    <property type="match status" value="1"/>
</dbReference>
<dbReference type="InterPro" id="IPR028081">
    <property type="entry name" value="Leu-bd"/>
</dbReference>
<gene>
    <name evidence="4" type="ORF">NQU54_36180</name>
</gene>
<dbReference type="Proteomes" id="UP001142400">
    <property type="component" value="Unassembled WGS sequence"/>
</dbReference>
<keyword evidence="2" id="KW-0732">Signal</keyword>
<keyword evidence="5" id="KW-1185">Reference proteome</keyword>
<protein>
    <submittedName>
        <fullName evidence="4">ABC transporter substrate-binding protein</fullName>
    </submittedName>
</protein>
<dbReference type="InterPro" id="IPR051010">
    <property type="entry name" value="BCAA_transport"/>
</dbReference>
<dbReference type="EMBL" id="JANIIC010000055">
    <property type="protein sequence ID" value="MCQ8834349.1"/>
    <property type="molecule type" value="Genomic_DNA"/>
</dbReference>
<comment type="caution">
    <text evidence="4">The sequence shown here is derived from an EMBL/GenBank/DDBJ whole genome shotgun (WGS) entry which is preliminary data.</text>
</comment>
<evidence type="ECO:0000256" key="1">
    <source>
        <dbReference type="ARBA" id="ARBA00010062"/>
    </source>
</evidence>
<reference evidence="4" key="1">
    <citation type="submission" date="2022-06" db="EMBL/GenBank/DDBJ databases">
        <title>WGS of actinobacteria.</title>
        <authorList>
            <person name="Thawai C."/>
        </authorList>
    </citation>
    <scope>NUCLEOTIDE SEQUENCE</scope>
    <source>
        <strain evidence="4">DSM 42010</strain>
    </source>
</reference>
<evidence type="ECO:0000259" key="3">
    <source>
        <dbReference type="Pfam" id="PF13458"/>
    </source>
</evidence>
<dbReference type="SUPFAM" id="SSF53822">
    <property type="entry name" value="Periplasmic binding protein-like I"/>
    <property type="match status" value="1"/>
</dbReference>
<dbReference type="Pfam" id="PF13458">
    <property type="entry name" value="Peripla_BP_6"/>
    <property type="match status" value="1"/>
</dbReference>
<dbReference type="RefSeq" id="WP_257634713.1">
    <property type="nucleotide sequence ID" value="NZ_JANIIC010000055.1"/>
</dbReference>